<protein>
    <recommendedName>
        <fullName evidence="3">Endonuclease/exonuclease/phosphatase domain-containing protein</fullName>
    </recommendedName>
</protein>
<accession>A0ABP1SAT2</accession>
<evidence type="ECO:0000313" key="2">
    <source>
        <dbReference type="Proteomes" id="UP001642540"/>
    </source>
</evidence>
<keyword evidence="2" id="KW-1185">Reference proteome</keyword>
<proteinExistence type="predicted"/>
<dbReference type="InterPro" id="IPR036691">
    <property type="entry name" value="Endo/exonu/phosph_ase_sf"/>
</dbReference>
<organism evidence="1 2">
    <name type="scientific">Orchesella dallaii</name>
    <dbReference type="NCBI Taxonomy" id="48710"/>
    <lineage>
        <taxon>Eukaryota</taxon>
        <taxon>Metazoa</taxon>
        <taxon>Ecdysozoa</taxon>
        <taxon>Arthropoda</taxon>
        <taxon>Hexapoda</taxon>
        <taxon>Collembola</taxon>
        <taxon>Entomobryomorpha</taxon>
        <taxon>Entomobryoidea</taxon>
        <taxon>Orchesellidae</taxon>
        <taxon>Orchesellinae</taxon>
        <taxon>Orchesella</taxon>
    </lineage>
</organism>
<sequence>MVDICDPRVIYIKVKSSFGNLLVVNVYLPCNTHENQKLIYNYLAKLYNLINDHDGPALIAGDFNISITYKVAVCKKNENMRIRDNLATSFEGKCFQKFWKHVKAADTPHTQTLSTELDGRTSESEISQYCAKIYELQYGGLFSSNQSERHAENVQCYIKLNRQSVFNITPTMVHCPS</sequence>
<dbReference type="SUPFAM" id="SSF56219">
    <property type="entry name" value="DNase I-like"/>
    <property type="match status" value="1"/>
</dbReference>
<gene>
    <name evidence="1" type="ORF">ODALV1_LOCUS31537</name>
</gene>
<dbReference type="Gene3D" id="3.60.10.10">
    <property type="entry name" value="Endonuclease/exonuclease/phosphatase"/>
    <property type="match status" value="1"/>
</dbReference>
<name>A0ABP1SAT2_9HEXA</name>
<comment type="caution">
    <text evidence="1">The sequence shown here is derived from an EMBL/GenBank/DDBJ whole genome shotgun (WGS) entry which is preliminary data.</text>
</comment>
<evidence type="ECO:0008006" key="3">
    <source>
        <dbReference type="Google" id="ProtNLM"/>
    </source>
</evidence>
<dbReference type="Proteomes" id="UP001642540">
    <property type="component" value="Unassembled WGS sequence"/>
</dbReference>
<reference evidence="1 2" key="1">
    <citation type="submission" date="2024-08" db="EMBL/GenBank/DDBJ databases">
        <authorList>
            <person name="Cucini C."/>
            <person name="Frati F."/>
        </authorList>
    </citation>
    <scope>NUCLEOTIDE SEQUENCE [LARGE SCALE GENOMIC DNA]</scope>
</reference>
<dbReference type="EMBL" id="CAXLJM020000177">
    <property type="protein sequence ID" value="CAL8148806.1"/>
    <property type="molecule type" value="Genomic_DNA"/>
</dbReference>
<evidence type="ECO:0000313" key="1">
    <source>
        <dbReference type="EMBL" id="CAL8148806.1"/>
    </source>
</evidence>